<sequence length="154" mass="16974">CIMHGLPPNQITAENAKKIGALFAGLVEYDYGDVSGTDVLCSNGYMRLKVDVWDDEPLWEGCYKRKPNDIYEGLMKQSKRKLGYGRIQEGIHEANYKVKNFQRAAKGVYGGQDAIRPRSPNSKKSGAPSLLLKSSSLSTIIRHAGVGLLLVAFL</sequence>
<dbReference type="EMBL" id="JAKUCV010002060">
    <property type="protein sequence ID" value="KAJ4844061.1"/>
    <property type="molecule type" value="Genomic_DNA"/>
</dbReference>
<name>A0A9Q0G6J8_9ROSI</name>
<dbReference type="AlphaFoldDB" id="A0A9Q0G6J8"/>
<gene>
    <name evidence="1" type="ORF">Tsubulata_029253</name>
</gene>
<protein>
    <submittedName>
        <fullName evidence="1">Uncharacterized protein</fullName>
    </submittedName>
</protein>
<keyword evidence="2" id="KW-1185">Reference proteome</keyword>
<evidence type="ECO:0000313" key="1">
    <source>
        <dbReference type="EMBL" id="KAJ4844061.1"/>
    </source>
</evidence>
<feature type="non-terminal residue" evidence="1">
    <location>
        <position position="1"/>
    </location>
</feature>
<dbReference type="Proteomes" id="UP001141552">
    <property type="component" value="Unassembled WGS sequence"/>
</dbReference>
<reference evidence="1" key="1">
    <citation type="submission" date="2022-02" db="EMBL/GenBank/DDBJ databases">
        <authorList>
            <person name="Henning P.M."/>
            <person name="McCubbin A.G."/>
            <person name="Shore J.S."/>
        </authorList>
    </citation>
    <scope>NUCLEOTIDE SEQUENCE</scope>
    <source>
        <strain evidence="1">F60SS</strain>
        <tissue evidence="1">Leaves</tissue>
    </source>
</reference>
<reference evidence="1" key="2">
    <citation type="journal article" date="2023" name="Plants (Basel)">
        <title>Annotation of the Turnera subulata (Passifloraceae) Draft Genome Reveals the S-Locus Evolved after the Divergence of Turneroideae from Passifloroideae in a Stepwise Manner.</title>
        <authorList>
            <person name="Henning P.M."/>
            <person name="Roalson E.H."/>
            <person name="Mir W."/>
            <person name="McCubbin A.G."/>
            <person name="Shore J.S."/>
        </authorList>
    </citation>
    <scope>NUCLEOTIDE SEQUENCE</scope>
    <source>
        <strain evidence="1">F60SS</strain>
    </source>
</reference>
<organism evidence="1 2">
    <name type="scientific">Turnera subulata</name>
    <dbReference type="NCBI Taxonomy" id="218843"/>
    <lineage>
        <taxon>Eukaryota</taxon>
        <taxon>Viridiplantae</taxon>
        <taxon>Streptophyta</taxon>
        <taxon>Embryophyta</taxon>
        <taxon>Tracheophyta</taxon>
        <taxon>Spermatophyta</taxon>
        <taxon>Magnoliopsida</taxon>
        <taxon>eudicotyledons</taxon>
        <taxon>Gunneridae</taxon>
        <taxon>Pentapetalae</taxon>
        <taxon>rosids</taxon>
        <taxon>fabids</taxon>
        <taxon>Malpighiales</taxon>
        <taxon>Passifloraceae</taxon>
        <taxon>Turnera</taxon>
    </lineage>
</organism>
<evidence type="ECO:0000313" key="2">
    <source>
        <dbReference type="Proteomes" id="UP001141552"/>
    </source>
</evidence>
<accession>A0A9Q0G6J8</accession>
<proteinExistence type="predicted"/>
<comment type="caution">
    <text evidence="1">The sequence shown here is derived from an EMBL/GenBank/DDBJ whole genome shotgun (WGS) entry which is preliminary data.</text>
</comment>